<organism evidence="1 2">
    <name type="scientific">Mesorhabditis spiculigera</name>
    <dbReference type="NCBI Taxonomy" id="96644"/>
    <lineage>
        <taxon>Eukaryota</taxon>
        <taxon>Metazoa</taxon>
        <taxon>Ecdysozoa</taxon>
        <taxon>Nematoda</taxon>
        <taxon>Chromadorea</taxon>
        <taxon>Rhabditida</taxon>
        <taxon>Rhabditina</taxon>
        <taxon>Rhabditomorpha</taxon>
        <taxon>Rhabditoidea</taxon>
        <taxon>Rhabditidae</taxon>
        <taxon>Mesorhabditinae</taxon>
        <taxon>Mesorhabditis</taxon>
    </lineage>
</organism>
<comment type="caution">
    <text evidence="1">The sequence shown here is derived from an EMBL/GenBank/DDBJ whole genome shotgun (WGS) entry which is preliminary data.</text>
</comment>
<name>A0AA36CYI6_9BILA</name>
<dbReference type="EMBL" id="CATQJA010002645">
    <property type="protein sequence ID" value="CAJ0576758.1"/>
    <property type="molecule type" value="Genomic_DNA"/>
</dbReference>
<reference evidence="1" key="1">
    <citation type="submission" date="2023-06" db="EMBL/GenBank/DDBJ databases">
        <authorList>
            <person name="Delattre M."/>
        </authorList>
    </citation>
    <scope>NUCLEOTIDE SEQUENCE</scope>
    <source>
        <strain evidence="1">AF72</strain>
    </source>
</reference>
<sequence>MSSITPFLAPTDGTVRPMTQKQFVCSIGPRDHQNPMLKIPLCKSCLRTTTSLGKETNCIFKVMICEACQVVNIAQRFPGNGSTTQQPTH</sequence>
<dbReference type="AlphaFoldDB" id="A0AA36CYI6"/>
<dbReference type="Proteomes" id="UP001177023">
    <property type="component" value="Unassembled WGS sequence"/>
</dbReference>
<proteinExistence type="predicted"/>
<keyword evidence="2" id="KW-1185">Reference proteome</keyword>
<gene>
    <name evidence="1" type="ORF">MSPICULIGERA_LOCUS15045</name>
</gene>
<evidence type="ECO:0000313" key="1">
    <source>
        <dbReference type="EMBL" id="CAJ0576758.1"/>
    </source>
</evidence>
<feature type="non-terminal residue" evidence="1">
    <location>
        <position position="89"/>
    </location>
</feature>
<accession>A0AA36CYI6</accession>
<protein>
    <submittedName>
        <fullName evidence="1">Uncharacterized protein</fullName>
    </submittedName>
</protein>
<evidence type="ECO:0000313" key="2">
    <source>
        <dbReference type="Proteomes" id="UP001177023"/>
    </source>
</evidence>